<comment type="caution">
    <text evidence="1">The sequence shown here is derived from an EMBL/GenBank/DDBJ whole genome shotgun (WGS) entry which is preliminary data.</text>
</comment>
<organism evidence="1 2">
    <name type="scientific">Sutcliffiella tianshenii</name>
    <dbReference type="NCBI Taxonomy" id="1463404"/>
    <lineage>
        <taxon>Bacteria</taxon>
        <taxon>Bacillati</taxon>
        <taxon>Bacillota</taxon>
        <taxon>Bacilli</taxon>
        <taxon>Bacillales</taxon>
        <taxon>Bacillaceae</taxon>
        <taxon>Sutcliffiella</taxon>
    </lineage>
</organism>
<evidence type="ECO:0000313" key="1">
    <source>
        <dbReference type="EMBL" id="MBM7620157.1"/>
    </source>
</evidence>
<sequence>MNEKYIEVFHDLKILIKESDEDYKSSQYSSYNNYIDDYNMIVQRLDELNYPQHIEFINDVPEGQKAEFGVGTKEEIAKHKEVIFKAQKLLHRVEAIISPINNRNDSMEQLQILFSNFHKVARQLRNRYDNRPTLDVNDEYDVQDLLHSLLKLHFEDVRVEEWTPSYAGGSKRMDFLLKNEKTVIEVKKTRNNLADKKIGEQLLIDIETYKMHTDCNNLVCFVYDPEGRIGNPIGLENDLSSQSRENLSVKVFIFPK</sequence>
<evidence type="ECO:0008006" key="3">
    <source>
        <dbReference type="Google" id="ProtNLM"/>
    </source>
</evidence>
<dbReference type="EMBL" id="JAFBED010000004">
    <property type="protein sequence ID" value="MBM7620157.1"/>
    <property type="molecule type" value="Genomic_DNA"/>
</dbReference>
<keyword evidence="2" id="KW-1185">Reference proteome</keyword>
<accession>A0ABS2NZL9</accession>
<dbReference type="Pfam" id="PF18742">
    <property type="entry name" value="DpnII-MboI"/>
    <property type="match status" value="1"/>
</dbReference>
<dbReference type="Proteomes" id="UP000737402">
    <property type="component" value="Unassembled WGS sequence"/>
</dbReference>
<reference evidence="1 2" key="1">
    <citation type="submission" date="2021-01" db="EMBL/GenBank/DDBJ databases">
        <title>Genomic Encyclopedia of Type Strains, Phase IV (KMG-IV): sequencing the most valuable type-strain genomes for metagenomic binning, comparative biology and taxonomic classification.</title>
        <authorList>
            <person name="Goeker M."/>
        </authorList>
    </citation>
    <scope>NUCLEOTIDE SEQUENCE [LARGE SCALE GENOMIC DNA]</scope>
    <source>
        <strain evidence="1 2">DSM 25879</strain>
    </source>
</reference>
<dbReference type="RefSeq" id="WP_204415647.1">
    <property type="nucleotide sequence ID" value="NZ_JAFBED010000004.1"/>
</dbReference>
<name>A0ABS2NZL9_9BACI</name>
<proteinExistence type="predicted"/>
<evidence type="ECO:0000313" key="2">
    <source>
        <dbReference type="Proteomes" id="UP000737402"/>
    </source>
</evidence>
<gene>
    <name evidence="1" type="ORF">JOC95_002010</name>
</gene>
<protein>
    <recommendedName>
        <fullName evidence="3">Protein NO VEIN C-terminal domain-containing protein</fullName>
    </recommendedName>
</protein>